<geneLocation type="plasmid" evidence="1 2">
    <name>pP73C</name>
</geneLocation>
<reference evidence="1 2" key="1">
    <citation type="journal article" date="2014" name="Int. J. Syst. Evol. Microbiol.">
        <title>Celeribacter indicus sp. nov., a polycyclic aromatic hydrocarbon-degrading bacterium from deep-sea sediment and reclassification of Huaishuia halophila as Celeribacter halophilus comb. nov.</title>
        <authorList>
            <person name="Lai Q."/>
            <person name="Cao J."/>
            <person name="Yuan J."/>
            <person name="Li F."/>
            <person name="Shao Z."/>
        </authorList>
    </citation>
    <scope>NUCLEOTIDE SEQUENCE [LARGE SCALE GENOMIC DNA]</scope>
    <source>
        <strain evidence="1">P73</strain>
        <plasmid evidence="2">Plasmid pP73C</plasmid>
    </source>
</reference>
<gene>
    <name evidence="1" type="ORF">P73_4782</name>
</gene>
<dbReference type="KEGG" id="cid:P73_4782"/>
<sequence length="78" mass="8229">MSALTSFLRWRAGVTFDPGSGADAEAGFGSRNLLRVMLSKGHVILVLSVGDETAGHPILFLVVEDRTTLTAVTANRTG</sequence>
<evidence type="ECO:0000313" key="1">
    <source>
        <dbReference type="EMBL" id="AJE49497.1"/>
    </source>
</evidence>
<dbReference type="HOGENOM" id="CLU_2615545_0_0_5"/>
<keyword evidence="2" id="KW-1185">Reference proteome</keyword>
<organism evidence="1 2">
    <name type="scientific">Celeribacter indicus</name>
    <dbReference type="NCBI Taxonomy" id="1208324"/>
    <lineage>
        <taxon>Bacteria</taxon>
        <taxon>Pseudomonadati</taxon>
        <taxon>Pseudomonadota</taxon>
        <taxon>Alphaproteobacteria</taxon>
        <taxon>Rhodobacterales</taxon>
        <taxon>Roseobacteraceae</taxon>
        <taxon>Celeribacter</taxon>
    </lineage>
</organism>
<accession>A0A0B5EBA8</accession>
<protein>
    <submittedName>
        <fullName evidence="1">Uncharacterized protein</fullName>
    </submittedName>
</protein>
<evidence type="ECO:0000313" key="2">
    <source>
        <dbReference type="Proteomes" id="UP000031521"/>
    </source>
</evidence>
<dbReference type="Proteomes" id="UP000031521">
    <property type="component" value="Plasmid pP73C"/>
</dbReference>
<name>A0A0B5EBA8_9RHOB</name>
<proteinExistence type="predicted"/>
<dbReference type="AlphaFoldDB" id="A0A0B5EBA8"/>
<keyword evidence="1" id="KW-0614">Plasmid</keyword>
<dbReference type="EMBL" id="CP004396">
    <property type="protein sequence ID" value="AJE49497.1"/>
    <property type="molecule type" value="Genomic_DNA"/>
</dbReference>